<reference evidence="3" key="1">
    <citation type="journal article" date="2018" name="DNA Res.">
        <title>Multiple hybrid de novo genome assembly of finger millet, an orphan allotetraploid crop.</title>
        <authorList>
            <person name="Hatakeyama M."/>
            <person name="Aluri S."/>
            <person name="Balachadran M.T."/>
            <person name="Sivarajan S.R."/>
            <person name="Patrignani A."/>
            <person name="Gruter S."/>
            <person name="Poveda L."/>
            <person name="Shimizu-Inatsugi R."/>
            <person name="Baeten J."/>
            <person name="Francoijs K.J."/>
            <person name="Nataraja K.N."/>
            <person name="Reddy Y.A.N."/>
            <person name="Phadnis S."/>
            <person name="Ravikumar R.L."/>
            <person name="Schlapbach R."/>
            <person name="Sreeman S.M."/>
            <person name="Shimizu K.K."/>
        </authorList>
    </citation>
    <scope>NUCLEOTIDE SEQUENCE</scope>
</reference>
<dbReference type="GO" id="GO:0015629">
    <property type="term" value="C:actin cytoskeleton"/>
    <property type="evidence" value="ECO:0007669"/>
    <property type="project" value="TreeGrafter"/>
</dbReference>
<feature type="chain" id="PRO_5043842676" description="DUF7910 domain-containing protein" evidence="1">
    <location>
        <begin position="24"/>
        <end position="286"/>
    </location>
</feature>
<reference evidence="3" key="2">
    <citation type="submission" date="2021-12" db="EMBL/GenBank/DDBJ databases">
        <title>Resequencing data analysis of finger millet.</title>
        <authorList>
            <person name="Hatakeyama M."/>
            <person name="Aluri S."/>
            <person name="Balachadran M.T."/>
            <person name="Sivarajan S.R."/>
            <person name="Poveda L."/>
            <person name="Shimizu-Inatsugi R."/>
            <person name="Schlapbach R."/>
            <person name="Sreeman S.M."/>
            <person name="Shimizu K.K."/>
        </authorList>
    </citation>
    <scope>NUCLEOTIDE SEQUENCE</scope>
</reference>
<dbReference type="PANTHER" id="PTHR10551:SF36">
    <property type="entry name" value="GLYCOSIDE HYDROLASE FAMILY 5 DOMAIN-CONTAINING PROTEIN"/>
    <property type="match status" value="1"/>
</dbReference>
<dbReference type="InterPro" id="IPR017853">
    <property type="entry name" value="GH"/>
</dbReference>
<feature type="domain" description="DUF7910" evidence="2">
    <location>
        <begin position="47"/>
        <end position="87"/>
    </location>
</feature>
<dbReference type="Proteomes" id="UP001054889">
    <property type="component" value="Unassembled WGS sequence"/>
</dbReference>
<proteinExistence type="predicted"/>
<dbReference type="Pfam" id="PF25490">
    <property type="entry name" value="DUF7910"/>
    <property type="match status" value="1"/>
</dbReference>
<dbReference type="Gene3D" id="3.20.20.80">
    <property type="entry name" value="Glycosidases"/>
    <property type="match status" value="1"/>
</dbReference>
<protein>
    <recommendedName>
        <fullName evidence="2">DUF7910 domain-containing protein</fullName>
    </recommendedName>
</protein>
<sequence length="286" mass="31620">MVRLPRAGLFVFGFLSALQLSRSSTVCSTVCRGDGLFLPADVDFRKDGTQVQLKSVGLQKYVSASDGGGGNVTVNQDVASTWETFKVTNNSQLTSNHPSQPGWDDGMATFEMTIAANNLHGDYQLASGYGPEQAKVVLTEHRKSFVTGSDFAFLSQNSINAVRIPVGWWIAYDPDPPYPFIDCMELGSDFEIRIYGLKCIIDLHAAPGSQNGMEHSASRDGSVDWPSEANIEKTLNVINFLAQRWFAIRKPKQRVACIRMHHHVLFVSSVMIRGQTYQNRRQPDGA</sequence>
<comment type="caution">
    <text evidence="3">The sequence shown here is derived from an EMBL/GenBank/DDBJ whole genome shotgun (WGS) entry which is preliminary data.</text>
</comment>
<dbReference type="GO" id="GO:0005737">
    <property type="term" value="C:cytoplasm"/>
    <property type="evidence" value="ECO:0007669"/>
    <property type="project" value="TreeGrafter"/>
</dbReference>
<evidence type="ECO:0000313" key="4">
    <source>
        <dbReference type="Proteomes" id="UP001054889"/>
    </source>
</evidence>
<dbReference type="InterPro" id="IPR057232">
    <property type="entry name" value="DUF7910"/>
</dbReference>
<dbReference type="GO" id="GO:0007163">
    <property type="term" value="P:establishment or maintenance of cell polarity"/>
    <property type="evidence" value="ECO:0007669"/>
    <property type="project" value="TreeGrafter"/>
</dbReference>
<gene>
    <name evidence="3" type="primary">ga21297</name>
    <name evidence="3" type="ORF">PR202_ga21297</name>
</gene>
<dbReference type="InterPro" id="IPR010431">
    <property type="entry name" value="Fascin"/>
</dbReference>
<dbReference type="GO" id="GO:0016477">
    <property type="term" value="P:cell migration"/>
    <property type="evidence" value="ECO:0007669"/>
    <property type="project" value="TreeGrafter"/>
</dbReference>
<evidence type="ECO:0000313" key="3">
    <source>
        <dbReference type="EMBL" id="GJN03816.1"/>
    </source>
</evidence>
<keyword evidence="4" id="KW-1185">Reference proteome</keyword>
<evidence type="ECO:0000256" key="1">
    <source>
        <dbReference type="SAM" id="SignalP"/>
    </source>
</evidence>
<dbReference type="Gene3D" id="2.80.10.50">
    <property type="match status" value="1"/>
</dbReference>
<organism evidence="3 4">
    <name type="scientific">Eleusine coracana subsp. coracana</name>
    <dbReference type="NCBI Taxonomy" id="191504"/>
    <lineage>
        <taxon>Eukaryota</taxon>
        <taxon>Viridiplantae</taxon>
        <taxon>Streptophyta</taxon>
        <taxon>Embryophyta</taxon>
        <taxon>Tracheophyta</taxon>
        <taxon>Spermatophyta</taxon>
        <taxon>Magnoliopsida</taxon>
        <taxon>Liliopsida</taxon>
        <taxon>Poales</taxon>
        <taxon>Poaceae</taxon>
        <taxon>PACMAD clade</taxon>
        <taxon>Chloridoideae</taxon>
        <taxon>Cynodonteae</taxon>
        <taxon>Eleusininae</taxon>
        <taxon>Eleusine</taxon>
    </lineage>
</organism>
<dbReference type="PANTHER" id="PTHR10551">
    <property type="entry name" value="FASCIN"/>
    <property type="match status" value="1"/>
</dbReference>
<evidence type="ECO:0000259" key="2">
    <source>
        <dbReference type="Pfam" id="PF25490"/>
    </source>
</evidence>
<dbReference type="CDD" id="cd00257">
    <property type="entry name" value="beta-trefoil_FSCN-like"/>
    <property type="match status" value="1"/>
</dbReference>
<dbReference type="SUPFAM" id="SSF51445">
    <property type="entry name" value="(Trans)glycosidases"/>
    <property type="match status" value="1"/>
</dbReference>
<name>A0AAV5D0K4_ELECO</name>
<accession>A0AAV5D0K4</accession>
<dbReference type="EMBL" id="BQKI01000010">
    <property type="protein sequence ID" value="GJN03816.1"/>
    <property type="molecule type" value="Genomic_DNA"/>
</dbReference>
<dbReference type="GO" id="GO:0051017">
    <property type="term" value="P:actin filament bundle assembly"/>
    <property type="evidence" value="ECO:0007669"/>
    <property type="project" value="TreeGrafter"/>
</dbReference>
<dbReference type="AlphaFoldDB" id="A0AAV5D0K4"/>
<dbReference type="GO" id="GO:0051015">
    <property type="term" value="F:actin filament binding"/>
    <property type="evidence" value="ECO:0007669"/>
    <property type="project" value="InterPro"/>
</dbReference>
<keyword evidence="1" id="KW-0732">Signal</keyword>
<feature type="signal peptide" evidence="1">
    <location>
        <begin position="1"/>
        <end position="23"/>
    </location>
</feature>